<sequence length="38" mass="4538">MSTYIFIYVGRQHIENRVTCPISILFRQPIIHSYRTSP</sequence>
<reference evidence="1" key="1">
    <citation type="submission" date="2018-02" db="EMBL/GenBank/DDBJ databases">
        <title>Rhizophora mucronata_Transcriptome.</title>
        <authorList>
            <person name="Meera S.P."/>
            <person name="Sreeshan A."/>
            <person name="Augustine A."/>
        </authorList>
    </citation>
    <scope>NUCLEOTIDE SEQUENCE</scope>
    <source>
        <tissue evidence="1">Leaf</tissue>
    </source>
</reference>
<dbReference type="AlphaFoldDB" id="A0A2P2PNN6"/>
<accession>A0A2P2PNN6</accession>
<proteinExistence type="predicted"/>
<protein>
    <submittedName>
        <fullName evidence="1">Uncharacterized protein</fullName>
    </submittedName>
</protein>
<name>A0A2P2PNN6_RHIMU</name>
<organism evidence="1">
    <name type="scientific">Rhizophora mucronata</name>
    <name type="common">Asiatic mangrove</name>
    <dbReference type="NCBI Taxonomy" id="61149"/>
    <lineage>
        <taxon>Eukaryota</taxon>
        <taxon>Viridiplantae</taxon>
        <taxon>Streptophyta</taxon>
        <taxon>Embryophyta</taxon>
        <taxon>Tracheophyta</taxon>
        <taxon>Spermatophyta</taxon>
        <taxon>Magnoliopsida</taxon>
        <taxon>eudicotyledons</taxon>
        <taxon>Gunneridae</taxon>
        <taxon>Pentapetalae</taxon>
        <taxon>rosids</taxon>
        <taxon>fabids</taxon>
        <taxon>Malpighiales</taxon>
        <taxon>Rhizophoraceae</taxon>
        <taxon>Rhizophora</taxon>
    </lineage>
</organism>
<evidence type="ECO:0000313" key="1">
    <source>
        <dbReference type="EMBL" id="MBX56352.1"/>
    </source>
</evidence>
<dbReference type="EMBL" id="GGEC01075868">
    <property type="protein sequence ID" value="MBX56352.1"/>
    <property type="molecule type" value="Transcribed_RNA"/>
</dbReference>